<keyword evidence="2" id="KW-0175">Coiled coil</keyword>
<feature type="domain" description="Xylanolytic transcriptional activator regulatory" evidence="4">
    <location>
        <begin position="166"/>
        <end position="343"/>
    </location>
</feature>
<dbReference type="Pfam" id="PF04082">
    <property type="entry name" value="Fungal_trans"/>
    <property type="match status" value="1"/>
</dbReference>
<evidence type="ECO:0000313" key="6">
    <source>
        <dbReference type="Proteomes" id="UP000782241"/>
    </source>
</evidence>
<reference evidence="5" key="1">
    <citation type="submission" date="2021-04" db="EMBL/GenBank/DDBJ databases">
        <title>Draft genome of Fusarium avenaceum strain F156N33, isolated from an atmospheric sample in Virginia.</title>
        <authorList>
            <person name="Yang S."/>
            <person name="Vinatzer B.A."/>
            <person name="Coleman J."/>
        </authorList>
    </citation>
    <scope>NUCLEOTIDE SEQUENCE</scope>
    <source>
        <strain evidence="5">F156N33</strain>
    </source>
</reference>
<accession>A0A9P7KZY1</accession>
<gene>
    <name evidence="5" type="ORF">KAF25_008745</name>
</gene>
<dbReference type="AlphaFoldDB" id="A0A9P7KZY1"/>
<dbReference type="EMBL" id="JAGPUO010000002">
    <property type="protein sequence ID" value="KAG5665011.1"/>
    <property type="molecule type" value="Genomic_DNA"/>
</dbReference>
<dbReference type="Proteomes" id="UP000782241">
    <property type="component" value="Unassembled WGS sequence"/>
</dbReference>
<evidence type="ECO:0000259" key="4">
    <source>
        <dbReference type="Pfam" id="PF04082"/>
    </source>
</evidence>
<evidence type="ECO:0000256" key="2">
    <source>
        <dbReference type="SAM" id="Coils"/>
    </source>
</evidence>
<dbReference type="InterPro" id="IPR050987">
    <property type="entry name" value="AtrR-like"/>
</dbReference>
<proteinExistence type="predicted"/>
<comment type="caution">
    <text evidence="5">The sequence shown here is derived from an EMBL/GenBank/DDBJ whole genome shotgun (WGS) entry which is preliminary data.</text>
</comment>
<dbReference type="CDD" id="cd12148">
    <property type="entry name" value="fungal_TF_MHR"/>
    <property type="match status" value="1"/>
</dbReference>
<evidence type="ECO:0000256" key="3">
    <source>
        <dbReference type="SAM" id="MobiDB-lite"/>
    </source>
</evidence>
<evidence type="ECO:0000313" key="5">
    <source>
        <dbReference type="EMBL" id="KAG5665011.1"/>
    </source>
</evidence>
<organism evidence="5 6">
    <name type="scientific">Fusarium avenaceum</name>
    <dbReference type="NCBI Taxonomy" id="40199"/>
    <lineage>
        <taxon>Eukaryota</taxon>
        <taxon>Fungi</taxon>
        <taxon>Dikarya</taxon>
        <taxon>Ascomycota</taxon>
        <taxon>Pezizomycotina</taxon>
        <taxon>Sordariomycetes</taxon>
        <taxon>Hypocreomycetidae</taxon>
        <taxon>Hypocreales</taxon>
        <taxon>Nectriaceae</taxon>
        <taxon>Fusarium</taxon>
        <taxon>Fusarium tricinctum species complex</taxon>
    </lineage>
</organism>
<feature type="compositionally biased region" description="Low complexity" evidence="3">
    <location>
        <begin position="55"/>
        <end position="70"/>
    </location>
</feature>
<dbReference type="GO" id="GO:0003677">
    <property type="term" value="F:DNA binding"/>
    <property type="evidence" value="ECO:0007669"/>
    <property type="project" value="InterPro"/>
</dbReference>
<keyword evidence="6" id="KW-1185">Reference proteome</keyword>
<dbReference type="PANTHER" id="PTHR46910:SF1">
    <property type="entry name" value="MISCELLANEOUS ZN(II)2CYS6 TRANSCRIPTION FACTOR (EUROFUNG)-RELATED"/>
    <property type="match status" value="1"/>
</dbReference>
<feature type="region of interest" description="Disordered" evidence="3">
    <location>
        <begin position="50"/>
        <end position="71"/>
    </location>
</feature>
<keyword evidence="1" id="KW-0539">Nucleus</keyword>
<sequence length="651" mass="72215">MLNNVVVGLEGRIDQLEKNMSEIKEILTKLDSRVGDTSFLTPATWLPESTAPDLSTHTSVSSSSTPTSHSRCAAMRPGRFRLIHRADGSQQYVGPTSLDSLIDGFARSVVAPLCQTNFQHSLSQDQLTFARDRLFALVGLTESYQSVRDLSATTIPPLGILEPMIDPYFDNINQLLPIWSKDRFREFIASSQLYTPGLPRTAHMTCFNSLVILILTTKLASVSRQSETSMPGWGSTDLDLVKYFLKNAMRAVDNIYELMTLHLTNVQALLYLHLVAQIHWGPERASLFLNLASAGAKQLGLYQWDSSQGYSLQEASERQRVLLCLYTLDKSRCWVDGHPPHVPLWRPDACLSLQAIDPVLAARVRLRQIEEKIFIKLYSDTSGDQTTKQTEQLVACLFQELRKFETDHAFNDSVDQKLSFMAAELKIVACALRVFLYWKAGAEHALMTTSTRCISLFVTLWRQDAEVGNHLTVIRLLVGYASLSFFQLCSFVLLNQTAGSADPAIEVLASFLAMLQSISRIADTNIPIKKLTETGAIVLGLCSGQSVTRAEWSESLHSNHIVPSHDSLLQMHQSLNDLDPLSMALTSAPMISTIAGTSAPTHSFGFENSPSLLSLLDPRMFTIGDSSENSFADVDLQRWASELQGSGAQYE</sequence>
<evidence type="ECO:0000256" key="1">
    <source>
        <dbReference type="ARBA" id="ARBA00023242"/>
    </source>
</evidence>
<feature type="coiled-coil region" evidence="2">
    <location>
        <begin position="6"/>
        <end position="33"/>
    </location>
</feature>
<dbReference type="PANTHER" id="PTHR46910">
    <property type="entry name" value="TRANSCRIPTION FACTOR PDR1"/>
    <property type="match status" value="1"/>
</dbReference>
<dbReference type="GO" id="GO:0003700">
    <property type="term" value="F:DNA-binding transcription factor activity"/>
    <property type="evidence" value="ECO:0007669"/>
    <property type="project" value="InterPro"/>
</dbReference>
<dbReference type="GO" id="GO:0006351">
    <property type="term" value="P:DNA-templated transcription"/>
    <property type="evidence" value="ECO:0007669"/>
    <property type="project" value="InterPro"/>
</dbReference>
<protein>
    <recommendedName>
        <fullName evidence="4">Xylanolytic transcriptional activator regulatory domain-containing protein</fullName>
    </recommendedName>
</protein>
<dbReference type="GO" id="GO:0008270">
    <property type="term" value="F:zinc ion binding"/>
    <property type="evidence" value="ECO:0007669"/>
    <property type="project" value="InterPro"/>
</dbReference>
<dbReference type="InterPro" id="IPR007219">
    <property type="entry name" value="XnlR_reg_dom"/>
</dbReference>
<name>A0A9P7KZY1_9HYPO</name>